<evidence type="ECO:0000256" key="5">
    <source>
        <dbReference type="ARBA" id="ARBA00023244"/>
    </source>
</evidence>
<dbReference type="GO" id="GO:0043115">
    <property type="term" value="F:precorrin-2 dehydrogenase activity"/>
    <property type="evidence" value="ECO:0007669"/>
    <property type="project" value="InterPro"/>
</dbReference>
<dbReference type="GO" id="GO:0009236">
    <property type="term" value="P:cobalamin biosynthetic process"/>
    <property type="evidence" value="ECO:0007669"/>
    <property type="project" value="InterPro"/>
</dbReference>
<dbReference type="CDD" id="cd11642">
    <property type="entry name" value="SUMT"/>
    <property type="match status" value="1"/>
</dbReference>
<keyword evidence="5" id="KW-0627">Porphyrin biosynthesis</keyword>
<dbReference type="EMBL" id="VIGH01000007">
    <property type="protein sequence ID" value="TQF67043.1"/>
    <property type="molecule type" value="Genomic_DNA"/>
</dbReference>
<dbReference type="InterPro" id="IPR012409">
    <property type="entry name" value="Sirohaem_synth"/>
</dbReference>
<dbReference type="GO" id="GO:0032259">
    <property type="term" value="P:methylation"/>
    <property type="evidence" value="ECO:0007669"/>
    <property type="project" value="UniProtKB-KW"/>
</dbReference>
<dbReference type="InterPro" id="IPR000878">
    <property type="entry name" value="4pyrrol_Mease"/>
</dbReference>
<evidence type="ECO:0000259" key="7">
    <source>
        <dbReference type="Pfam" id="PF00590"/>
    </source>
</evidence>
<feature type="active site" description="Proton acceptor" evidence="6">
    <location>
        <position position="198"/>
    </location>
</feature>
<sequence>MPAAAGDESNYLVGLNLTDRRVVVVGGGTVAQRRLGLLVASGAKVHVIARAVTPAVEAMVTGGQITAELRDYADGDLDGAWYAIACTDEPDTNAAVVAEAERNRTFCVRADSARQGTAVTPASASFDGLEVGVLAGGQHRRSAAVRTAIVDALQSGALADAQPHVPGVALVGGGPGDPDLITVRGRRLLGRADIVVADHLAPQELLAELAPHVEVIDASKLPYGRAMAQQAINETLIEGARAGKFVVRLKGGDPYVFGRGYEELEACAEAGVPVTVVPGITSAISVPSAAGIPVTHRGVTHEFVVVSGHVAPDHPDSLTDWSALARLRGTLVLLMAVERIEKFATVLMDGGRPADTPVTAIQEGTTRSQRVLRADLATIAARVREENIRPPAIIVIGPTAGFAVDAR</sequence>
<dbReference type="SUPFAM" id="SSF51735">
    <property type="entry name" value="NAD(P)-binding Rossmann-fold domains"/>
    <property type="match status" value="1"/>
</dbReference>
<dbReference type="NCBIfam" id="TIGR01469">
    <property type="entry name" value="cobA_cysG_Cterm"/>
    <property type="match status" value="1"/>
</dbReference>
<dbReference type="NCBIfam" id="NF004790">
    <property type="entry name" value="PRK06136.1"/>
    <property type="match status" value="1"/>
</dbReference>
<keyword evidence="4" id="KW-0949">S-adenosyl-L-methionine</keyword>
<dbReference type="FunFam" id="3.40.1010.10:FF:000003">
    <property type="entry name" value="Putative Uroporphyrinogen-III C-methyltransferase"/>
    <property type="match status" value="1"/>
</dbReference>
<gene>
    <name evidence="8" type="primary">cobA</name>
    <name evidence="8" type="ORF">FK531_15815</name>
</gene>
<proteinExistence type="predicted"/>
<dbReference type="PANTHER" id="PTHR45790:SF3">
    <property type="entry name" value="S-ADENOSYL-L-METHIONINE-DEPENDENT UROPORPHYRINOGEN III METHYLTRANSFERASE, CHLOROPLASTIC"/>
    <property type="match status" value="1"/>
</dbReference>
<dbReference type="PIRSF" id="PIRSF036426">
    <property type="entry name" value="Sirohaem_synth"/>
    <property type="match status" value="1"/>
</dbReference>
<protein>
    <recommendedName>
        <fullName evidence="1">uroporphyrinogen-III C-methyltransferase</fullName>
        <ecNumber evidence="1">2.1.1.107</ecNumber>
    </recommendedName>
</protein>
<evidence type="ECO:0000256" key="1">
    <source>
        <dbReference type="ARBA" id="ARBA00012162"/>
    </source>
</evidence>
<dbReference type="Gene3D" id="3.40.50.720">
    <property type="entry name" value="NAD(P)-binding Rossmann-like Domain"/>
    <property type="match status" value="1"/>
</dbReference>
<dbReference type="Gene3D" id="3.30.950.10">
    <property type="entry name" value="Methyltransferase, Cobalt-precorrin-4 Transmethylase, Domain 2"/>
    <property type="match status" value="1"/>
</dbReference>
<evidence type="ECO:0000256" key="2">
    <source>
        <dbReference type="ARBA" id="ARBA00022603"/>
    </source>
</evidence>
<dbReference type="InterPro" id="IPR006366">
    <property type="entry name" value="CobA/CysG_C"/>
</dbReference>
<dbReference type="GO" id="GO:0051266">
    <property type="term" value="F:sirohydrochlorin ferrochelatase activity"/>
    <property type="evidence" value="ECO:0007669"/>
    <property type="project" value="InterPro"/>
</dbReference>
<organism evidence="8 9">
    <name type="scientific">Rhodococcus spelaei</name>
    <dbReference type="NCBI Taxonomy" id="2546320"/>
    <lineage>
        <taxon>Bacteria</taxon>
        <taxon>Bacillati</taxon>
        <taxon>Actinomycetota</taxon>
        <taxon>Actinomycetes</taxon>
        <taxon>Mycobacteriales</taxon>
        <taxon>Nocardiaceae</taxon>
        <taxon>Rhodococcus</taxon>
    </lineage>
</organism>
<evidence type="ECO:0000256" key="6">
    <source>
        <dbReference type="PIRSR" id="PIRSR036426-1"/>
    </source>
</evidence>
<evidence type="ECO:0000313" key="9">
    <source>
        <dbReference type="Proteomes" id="UP000316256"/>
    </source>
</evidence>
<dbReference type="EC" id="2.1.1.107" evidence="1"/>
<name>A0A541B3X9_9NOCA</name>
<evidence type="ECO:0000313" key="8">
    <source>
        <dbReference type="EMBL" id="TQF67043.1"/>
    </source>
</evidence>
<dbReference type="Pfam" id="PF13241">
    <property type="entry name" value="NAD_binding_7"/>
    <property type="match status" value="1"/>
</dbReference>
<dbReference type="FunFam" id="3.30.950.10:FF:000001">
    <property type="entry name" value="Siroheme synthase"/>
    <property type="match status" value="1"/>
</dbReference>
<evidence type="ECO:0000256" key="3">
    <source>
        <dbReference type="ARBA" id="ARBA00022679"/>
    </source>
</evidence>
<dbReference type="SUPFAM" id="SSF53790">
    <property type="entry name" value="Tetrapyrrole methylase"/>
    <property type="match status" value="1"/>
</dbReference>
<reference evidence="8 9" key="1">
    <citation type="submission" date="2019-06" db="EMBL/GenBank/DDBJ databases">
        <title>Rhodococcus spaelei sp. nov., isolated from a cave.</title>
        <authorList>
            <person name="Lee S.D."/>
        </authorList>
    </citation>
    <scope>NUCLEOTIDE SEQUENCE [LARGE SCALE GENOMIC DNA]</scope>
    <source>
        <strain evidence="8 9">C9-5</strain>
    </source>
</reference>
<comment type="caution">
    <text evidence="8">The sequence shown here is derived from an EMBL/GenBank/DDBJ whole genome shotgun (WGS) entry which is preliminary data.</text>
</comment>
<dbReference type="RefSeq" id="WP_142101008.1">
    <property type="nucleotide sequence ID" value="NZ_VIGH01000007.1"/>
</dbReference>
<dbReference type="GO" id="GO:0004851">
    <property type="term" value="F:uroporphyrin-III C-methyltransferase activity"/>
    <property type="evidence" value="ECO:0007669"/>
    <property type="project" value="UniProtKB-EC"/>
</dbReference>
<dbReference type="PANTHER" id="PTHR45790">
    <property type="entry name" value="SIROHEME SYNTHASE-RELATED"/>
    <property type="match status" value="1"/>
</dbReference>
<dbReference type="InterPro" id="IPR050161">
    <property type="entry name" value="Siro_Cobalamin_biosynth"/>
</dbReference>
<dbReference type="GO" id="GO:0019354">
    <property type="term" value="P:siroheme biosynthetic process"/>
    <property type="evidence" value="ECO:0007669"/>
    <property type="project" value="InterPro"/>
</dbReference>
<keyword evidence="9" id="KW-1185">Reference proteome</keyword>
<dbReference type="InterPro" id="IPR014776">
    <property type="entry name" value="4pyrrole_Mease_sub2"/>
</dbReference>
<dbReference type="GO" id="GO:0051287">
    <property type="term" value="F:NAD binding"/>
    <property type="evidence" value="ECO:0007669"/>
    <property type="project" value="InterPro"/>
</dbReference>
<dbReference type="InterPro" id="IPR035996">
    <property type="entry name" value="4pyrrol_Methylase_sf"/>
</dbReference>
<feature type="domain" description="Tetrapyrrole methylase" evidence="7">
    <location>
        <begin position="168"/>
        <end position="379"/>
    </location>
</feature>
<keyword evidence="2 8" id="KW-0489">Methyltransferase</keyword>
<dbReference type="OrthoDB" id="9815856at2"/>
<dbReference type="Gene3D" id="3.40.1010.10">
    <property type="entry name" value="Cobalt-precorrin-4 Transmethylase, Domain 1"/>
    <property type="match status" value="1"/>
</dbReference>
<accession>A0A541B3X9</accession>
<dbReference type="Pfam" id="PF00590">
    <property type="entry name" value="TP_methylase"/>
    <property type="match status" value="1"/>
</dbReference>
<dbReference type="InterPro" id="IPR014777">
    <property type="entry name" value="4pyrrole_Mease_sub1"/>
</dbReference>
<feature type="active site" description="Proton donor" evidence="6">
    <location>
        <position position="220"/>
    </location>
</feature>
<evidence type="ECO:0000256" key="4">
    <source>
        <dbReference type="ARBA" id="ARBA00022691"/>
    </source>
</evidence>
<dbReference type="InterPro" id="IPR036291">
    <property type="entry name" value="NAD(P)-bd_dom_sf"/>
</dbReference>
<keyword evidence="3 8" id="KW-0808">Transferase</keyword>
<dbReference type="AlphaFoldDB" id="A0A541B3X9"/>
<dbReference type="Proteomes" id="UP000316256">
    <property type="component" value="Unassembled WGS sequence"/>
</dbReference>